<dbReference type="Proteomes" id="UP000485621">
    <property type="component" value="Unassembled WGS sequence"/>
</dbReference>
<proteinExistence type="predicted"/>
<name>A0A1V5ZQ38_9BACT</name>
<accession>A0A1V5ZQ38</accession>
<sequence>MLHNGLTAVTEYVPVFGSTVSKVTDATFETVIEVAEERAARTTALDKCIDDPLNCDLDNITAY</sequence>
<protein>
    <submittedName>
        <fullName evidence="1">Uncharacterized protein</fullName>
    </submittedName>
</protein>
<organism evidence="1">
    <name type="scientific">candidate division CPR1 bacterium ADurb.Bin160</name>
    <dbReference type="NCBI Taxonomy" id="1852826"/>
    <lineage>
        <taxon>Bacteria</taxon>
        <taxon>candidate division CPR1</taxon>
    </lineage>
</organism>
<reference evidence="1" key="1">
    <citation type="submission" date="2017-02" db="EMBL/GenBank/DDBJ databases">
        <title>Delving into the versatile metabolic prowess of the omnipresent phylum Bacteroidetes.</title>
        <authorList>
            <person name="Nobu M.K."/>
            <person name="Mei R."/>
            <person name="Narihiro T."/>
            <person name="Kuroda K."/>
            <person name="Liu W.-T."/>
        </authorList>
    </citation>
    <scope>NUCLEOTIDE SEQUENCE</scope>
    <source>
        <strain evidence="1">ADurb.Bin160</strain>
    </source>
</reference>
<evidence type="ECO:0000313" key="1">
    <source>
        <dbReference type="EMBL" id="OQB42405.1"/>
    </source>
</evidence>
<dbReference type="EMBL" id="MWDB01000003">
    <property type="protein sequence ID" value="OQB42405.1"/>
    <property type="molecule type" value="Genomic_DNA"/>
</dbReference>
<dbReference type="AlphaFoldDB" id="A0A1V5ZQ38"/>
<gene>
    <name evidence="1" type="ORF">BWY04_00285</name>
</gene>
<comment type="caution">
    <text evidence="1">The sequence shown here is derived from an EMBL/GenBank/DDBJ whole genome shotgun (WGS) entry which is preliminary data.</text>
</comment>